<keyword evidence="2" id="KW-0328">Glycosyltransferase</keyword>
<dbReference type="Pfam" id="PF00128">
    <property type="entry name" value="Alpha-amylase"/>
    <property type="match status" value="1"/>
</dbReference>
<dbReference type="GO" id="GO:0047669">
    <property type="term" value="F:amylosucrase activity"/>
    <property type="evidence" value="ECO:0007669"/>
    <property type="project" value="UniProtKB-EC"/>
</dbReference>
<gene>
    <name evidence="2" type="ORF">AVDCRST_MAG13-3966</name>
</gene>
<dbReference type="SUPFAM" id="SSF51445">
    <property type="entry name" value="(Trans)glycosidases"/>
    <property type="match status" value="1"/>
</dbReference>
<dbReference type="InterPro" id="IPR045857">
    <property type="entry name" value="O16G_dom_2"/>
</dbReference>
<dbReference type="EMBL" id="CADCVO010000609">
    <property type="protein sequence ID" value="CAA9528634.1"/>
    <property type="molecule type" value="Genomic_DNA"/>
</dbReference>
<dbReference type="Gene3D" id="1.10.1740.10">
    <property type="match status" value="1"/>
</dbReference>
<dbReference type="AlphaFoldDB" id="A0A6J4TNQ8"/>
<dbReference type="InterPro" id="IPR044077">
    <property type="entry name" value="Amylosucrase"/>
</dbReference>
<dbReference type="Gene3D" id="2.60.40.1180">
    <property type="entry name" value="Golgi alpha-mannosidase II"/>
    <property type="match status" value="1"/>
</dbReference>
<protein>
    <submittedName>
        <fullName evidence="2">GH13_4 / GH13_16 / GH13 / GH13_36 / GH13_ 29 / GH13_17 / GH13_31 / GH13_30 / GH13_23 / GH13 _18 / GH13_40 / GH13_35 / GH13_26</fullName>
        <ecNumber evidence="2">2.4.1.4</ecNumber>
    </submittedName>
</protein>
<dbReference type="PANTHER" id="PTHR10357:SF213">
    <property type="entry name" value="ALPHA AMYLASE CATALYTIC REGION"/>
    <property type="match status" value="1"/>
</dbReference>
<dbReference type="InterPro" id="IPR013780">
    <property type="entry name" value="Glyco_hydro_b"/>
</dbReference>
<reference evidence="2" key="1">
    <citation type="submission" date="2020-02" db="EMBL/GenBank/DDBJ databases">
        <authorList>
            <person name="Meier V. D."/>
        </authorList>
    </citation>
    <scope>NUCLEOTIDE SEQUENCE</scope>
    <source>
        <strain evidence="2">AVDCRST_MAG13</strain>
    </source>
</reference>
<name>A0A6J4TNQ8_9ACTN</name>
<dbReference type="CDD" id="cd11324">
    <property type="entry name" value="AmyAc_Amylosucrase"/>
    <property type="match status" value="1"/>
</dbReference>
<sequence length="638" mass="70775">MRPEVRAEYERAREGLRGDAAFGLRLERFFTELRDPLVALYGEDPRFPAMWGRLLGALEATAAGRDPELRTLDHERELTDDWLQREQAVGYVTYVDRFGGTLTGVRERLGYLRELGISYLHLMPLLRARPAPNDGGYAVTDYGAVEPALGTMDDLRALARDLRADGIALCVDVVLNHTAREHPWAEAAMAGDPGRLAFYRTFPDRTEPDRYEATLPEVFPDTAPGNFTWEPRLGRWVWTTFNAYQWDLDYANPEVFGAMAENMLGLAAAGVDVLRLDAVPFLWKRVGTNCQNLPEVHQLLQAFRSALRIAAPAVAFKAEAIVSPHDLVAYLGQGRHEGKECDLAYHNALMVLLWSALASRRVHLLTQTLRTMPPVPPGAGWLTYVRGHDDIGWAITDEDAGAVGEDAHLHRRFLADFYAGDFPGSFARGARFQPEPNGEARTSGTAAALTGLQGALEDGDMAEARLAVRRILLLYAVAFAHGGVPLVYMGDELGLGNDETYTADATRRDDNRWMHRPWMDWAAAGRRHDAASIEGRLWAGLRRLVDARRATPAVHVQGRRDPLWTGNDHVFGLERRHAGHRLLLLASFSDHPQAVPAAVATDRGFALPGGGAEVDGRPLRTYGDVLALEPYQFAWLRG</sequence>
<proteinExistence type="predicted"/>
<evidence type="ECO:0000259" key="1">
    <source>
        <dbReference type="SMART" id="SM00642"/>
    </source>
</evidence>
<evidence type="ECO:0000313" key="2">
    <source>
        <dbReference type="EMBL" id="CAA9528634.1"/>
    </source>
</evidence>
<keyword evidence="2" id="KW-0808">Transferase</keyword>
<dbReference type="Gene3D" id="3.90.400.10">
    <property type="entry name" value="Oligo-1,6-glucosidase, Domain 2"/>
    <property type="match status" value="1"/>
</dbReference>
<accession>A0A6J4TNQ8</accession>
<dbReference type="EC" id="2.4.1.4" evidence="2"/>
<organism evidence="2">
    <name type="scientific">uncultured Solirubrobacteraceae bacterium</name>
    <dbReference type="NCBI Taxonomy" id="1162706"/>
    <lineage>
        <taxon>Bacteria</taxon>
        <taxon>Bacillati</taxon>
        <taxon>Actinomycetota</taxon>
        <taxon>Thermoleophilia</taxon>
        <taxon>Solirubrobacterales</taxon>
        <taxon>Solirubrobacteraceae</taxon>
        <taxon>environmental samples</taxon>
    </lineage>
</organism>
<dbReference type="InterPro" id="IPR006047">
    <property type="entry name" value="GH13_cat_dom"/>
</dbReference>
<dbReference type="Gene3D" id="3.20.20.80">
    <property type="entry name" value="Glycosidases"/>
    <property type="match status" value="1"/>
</dbReference>
<dbReference type="GO" id="GO:0005975">
    <property type="term" value="P:carbohydrate metabolic process"/>
    <property type="evidence" value="ECO:0007669"/>
    <property type="project" value="InterPro"/>
</dbReference>
<dbReference type="SUPFAM" id="SSF51011">
    <property type="entry name" value="Glycosyl hydrolase domain"/>
    <property type="match status" value="1"/>
</dbReference>
<feature type="domain" description="Glycosyl hydrolase family 13 catalytic" evidence="1">
    <location>
        <begin position="92"/>
        <end position="532"/>
    </location>
</feature>
<dbReference type="PANTHER" id="PTHR10357">
    <property type="entry name" value="ALPHA-AMYLASE FAMILY MEMBER"/>
    <property type="match status" value="1"/>
</dbReference>
<dbReference type="SMART" id="SM00642">
    <property type="entry name" value="Aamy"/>
    <property type="match status" value="1"/>
</dbReference>
<dbReference type="InterPro" id="IPR017853">
    <property type="entry name" value="GH"/>
</dbReference>